<name>A0A834WYF7_9FABA</name>
<feature type="signal peptide" evidence="1">
    <location>
        <begin position="1"/>
        <end position="42"/>
    </location>
</feature>
<keyword evidence="3" id="KW-1185">Reference proteome</keyword>
<accession>A0A834WYF7</accession>
<organism evidence="2 3">
    <name type="scientific">Senna tora</name>
    <dbReference type="NCBI Taxonomy" id="362788"/>
    <lineage>
        <taxon>Eukaryota</taxon>
        <taxon>Viridiplantae</taxon>
        <taxon>Streptophyta</taxon>
        <taxon>Embryophyta</taxon>
        <taxon>Tracheophyta</taxon>
        <taxon>Spermatophyta</taxon>
        <taxon>Magnoliopsida</taxon>
        <taxon>eudicotyledons</taxon>
        <taxon>Gunneridae</taxon>
        <taxon>Pentapetalae</taxon>
        <taxon>rosids</taxon>
        <taxon>fabids</taxon>
        <taxon>Fabales</taxon>
        <taxon>Fabaceae</taxon>
        <taxon>Caesalpinioideae</taxon>
        <taxon>Cassia clade</taxon>
        <taxon>Senna</taxon>
    </lineage>
</organism>
<evidence type="ECO:0000313" key="3">
    <source>
        <dbReference type="Proteomes" id="UP000634136"/>
    </source>
</evidence>
<protein>
    <recommendedName>
        <fullName evidence="4">Secreted protein</fullName>
    </recommendedName>
</protein>
<dbReference type="EMBL" id="JAAIUW010000004">
    <property type="protein sequence ID" value="KAF7834771.1"/>
    <property type="molecule type" value="Genomic_DNA"/>
</dbReference>
<keyword evidence="1" id="KW-0732">Signal</keyword>
<evidence type="ECO:0008006" key="4">
    <source>
        <dbReference type="Google" id="ProtNLM"/>
    </source>
</evidence>
<reference evidence="2" key="1">
    <citation type="submission" date="2020-09" db="EMBL/GenBank/DDBJ databases">
        <title>Genome-Enabled Discovery of Anthraquinone Biosynthesis in Senna tora.</title>
        <authorList>
            <person name="Kang S.-H."/>
            <person name="Pandey R.P."/>
            <person name="Lee C.-M."/>
            <person name="Sim J.-S."/>
            <person name="Jeong J.-T."/>
            <person name="Choi B.-S."/>
            <person name="Jung M."/>
            <person name="Ginzburg D."/>
            <person name="Zhao K."/>
            <person name="Won S.Y."/>
            <person name="Oh T.-J."/>
            <person name="Yu Y."/>
            <person name="Kim N.-H."/>
            <person name="Lee O.R."/>
            <person name="Lee T.-H."/>
            <person name="Bashyal P."/>
            <person name="Kim T.-S."/>
            <person name="Lee W.-H."/>
            <person name="Kawkins C."/>
            <person name="Kim C.-K."/>
            <person name="Kim J.S."/>
            <person name="Ahn B.O."/>
            <person name="Rhee S.Y."/>
            <person name="Sohng J.K."/>
        </authorList>
    </citation>
    <scope>NUCLEOTIDE SEQUENCE</scope>
    <source>
        <tissue evidence="2">Leaf</tissue>
    </source>
</reference>
<feature type="chain" id="PRO_5032794949" description="Secreted protein" evidence="1">
    <location>
        <begin position="43"/>
        <end position="214"/>
    </location>
</feature>
<evidence type="ECO:0000256" key="1">
    <source>
        <dbReference type="SAM" id="SignalP"/>
    </source>
</evidence>
<sequence>MGGGDACQPSAGRAPLLGCPPLLAVRLCWVLVVRLCSEPCWPSEEFTVVPLSGRRSVAVGRSVAVLLLHVAVGVDLLAPPLSRRDSAPLRFSRLILLCWSRPFLSAGAALLPFRSWNPIRRFAAAIRRFFASWPLGFGVARRPCCLEPLSFWVAEVDPVPCLFLRAFSDWCFFPMAGVVGAGTVHRGDRDGLKVEPYSVRWWRAVWRGVKSGRR</sequence>
<proteinExistence type="predicted"/>
<evidence type="ECO:0000313" key="2">
    <source>
        <dbReference type="EMBL" id="KAF7834771.1"/>
    </source>
</evidence>
<dbReference type="Proteomes" id="UP000634136">
    <property type="component" value="Unassembled WGS sequence"/>
</dbReference>
<comment type="caution">
    <text evidence="2">The sequence shown here is derived from an EMBL/GenBank/DDBJ whole genome shotgun (WGS) entry which is preliminary data.</text>
</comment>
<dbReference type="AlphaFoldDB" id="A0A834WYF7"/>
<gene>
    <name evidence="2" type="ORF">G2W53_009630</name>
</gene>